<dbReference type="EMBL" id="JBHPKH010000001">
    <property type="protein sequence ID" value="MFC1571983.1"/>
    <property type="molecule type" value="Genomic_DNA"/>
</dbReference>
<sequence>MITLEELTREVEEIAPLPAAAAKLVSIASDEDADVNDAVTLIRFDQALTASILRYANSPMAGSRYKVHRVKDAVVRLGLGRILEIAIAAHVQGAMRRPLPQYGLIEEDLWRHAVASALTADILLRDRAPNIPGLAFTAALLHDIGKLVLAHHLDVTIQETIQKLTGESSLTHYRAESEVLGFTHASVGARVALRWDLGDEIAQAIEAHHETGDDLGPVTDTVRVSNLVAKTIGAGLGFEGLNLAADAGVCERLGISQEQFEGMCAEVVLLLGDIEQLNSAAA</sequence>
<comment type="caution">
    <text evidence="2">The sequence shown here is derived from an EMBL/GenBank/DDBJ whole genome shotgun (WGS) entry which is preliminary data.</text>
</comment>
<keyword evidence="3" id="KW-1185">Reference proteome</keyword>
<evidence type="ECO:0000313" key="2">
    <source>
        <dbReference type="EMBL" id="MFC1571983.1"/>
    </source>
</evidence>
<name>A0ABV6YI12_UNCEI</name>
<dbReference type="SUPFAM" id="SSF109604">
    <property type="entry name" value="HD-domain/PDEase-like"/>
    <property type="match status" value="1"/>
</dbReference>
<reference evidence="2 3" key="1">
    <citation type="submission" date="2024-09" db="EMBL/GenBank/DDBJ databases">
        <authorList>
            <person name="D'Angelo T."/>
        </authorList>
    </citation>
    <scope>NUCLEOTIDE SEQUENCE [LARGE SCALE GENOMIC DNA]</scope>
    <source>
        <strain evidence="2">SAG AM-320-E07</strain>
    </source>
</reference>
<dbReference type="InterPro" id="IPR052340">
    <property type="entry name" value="RNase_Y/CdgJ"/>
</dbReference>
<dbReference type="PANTHER" id="PTHR33525">
    <property type="match status" value="1"/>
</dbReference>
<dbReference type="Proteomes" id="UP001593833">
    <property type="component" value="Unassembled WGS sequence"/>
</dbReference>
<gene>
    <name evidence="2" type="ORF">ACFL6M_00130</name>
</gene>
<evidence type="ECO:0000313" key="3">
    <source>
        <dbReference type="Proteomes" id="UP001593833"/>
    </source>
</evidence>
<dbReference type="PROSITE" id="PS51833">
    <property type="entry name" value="HDOD"/>
    <property type="match status" value="1"/>
</dbReference>
<accession>A0ABV6YI12</accession>
<protein>
    <submittedName>
        <fullName evidence="2">HDOD domain-containing protein</fullName>
    </submittedName>
</protein>
<dbReference type="CDD" id="cd00077">
    <property type="entry name" value="HDc"/>
    <property type="match status" value="1"/>
</dbReference>
<evidence type="ECO:0000259" key="1">
    <source>
        <dbReference type="PROSITE" id="PS51833"/>
    </source>
</evidence>
<proteinExistence type="predicted"/>
<dbReference type="InterPro" id="IPR006675">
    <property type="entry name" value="HDIG_dom"/>
</dbReference>
<feature type="domain" description="HDOD" evidence="1">
    <location>
        <begin position="14"/>
        <end position="211"/>
    </location>
</feature>
<dbReference type="Gene3D" id="1.10.3210.10">
    <property type="entry name" value="Hypothetical protein af1432"/>
    <property type="match status" value="1"/>
</dbReference>
<dbReference type="InterPro" id="IPR003607">
    <property type="entry name" value="HD/PDEase_dom"/>
</dbReference>
<dbReference type="InterPro" id="IPR013976">
    <property type="entry name" value="HDOD"/>
</dbReference>
<dbReference type="NCBIfam" id="TIGR00277">
    <property type="entry name" value="HDIG"/>
    <property type="match status" value="1"/>
</dbReference>
<organism evidence="2 3">
    <name type="scientific">Eiseniibacteriota bacterium</name>
    <dbReference type="NCBI Taxonomy" id="2212470"/>
    <lineage>
        <taxon>Bacteria</taxon>
        <taxon>Candidatus Eiseniibacteriota</taxon>
    </lineage>
</organism>
<dbReference type="PANTHER" id="PTHR33525:SF3">
    <property type="entry name" value="RIBONUCLEASE Y"/>
    <property type="match status" value="1"/>
</dbReference>
<dbReference type="Pfam" id="PF08668">
    <property type="entry name" value="HDOD"/>
    <property type="match status" value="1"/>
</dbReference>